<gene>
    <name evidence="2" type="ORF">C8F04DRAFT_1157009</name>
</gene>
<sequence>MWIRTSTGRLSVDPVPPDAGSALALHPPGYLFPSFVTAVETSLRRAANRLGPPNSEVLAIKSLAPEQYYRICSVYLSQHRDGSIFTSATVNIGAVISWPSGHRYDENAEIALLPGVDVKYSSWRRGRAENGWSCCRADDVLDTEISLEVYSYYPEGWLSQANLVFSRLQITSDLEDYVFISHISFTLAIRRAGGDPPPGYLFLCPREDFRTGPSSFSWPKRPAYWSLDPEGIEALSTEEAARLGFPSFQLATDVQGSSWDASVYSGLRKFHQAKGFDPNSQEVALHLCHALYQPSGHVNAPLAYVTALEESPMSFSRGFRVTMMVQLMLIFSLSFFSLYEQLF</sequence>
<organism evidence="2 3">
    <name type="scientific">Mycena alexandri</name>
    <dbReference type="NCBI Taxonomy" id="1745969"/>
    <lineage>
        <taxon>Eukaryota</taxon>
        <taxon>Fungi</taxon>
        <taxon>Dikarya</taxon>
        <taxon>Basidiomycota</taxon>
        <taxon>Agaricomycotina</taxon>
        <taxon>Agaricomycetes</taxon>
        <taxon>Agaricomycetidae</taxon>
        <taxon>Agaricales</taxon>
        <taxon>Marasmiineae</taxon>
        <taxon>Mycenaceae</taxon>
        <taxon>Mycena</taxon>
    </lineage>
</organism>
<comment type="caution">
    <text evidence="2">The sequence shown here is derived from an EMBL/GenBank/DDBJ whole genome shotgun (WGS) entry which is preliminary data.</text>
</comment>
<dbReference type="AlphaFoldDB" id="A0AAD6RYN0"/>
<evidence type="ECO:0000313" key="2">
    <source>
        <dbReference type="EMBL" id="KAJ7017283.1"/>
    </source>
</evidence>
<evidence type="ECO:0000313" key="3">
    <source>
        <dbReference type="Proteomes" id="UP001218188"/>
    </source>
</evidence>
<reference evidence="2" key="1">
    <citation type="submission" date="2023-03" db="EMBL/GenBank/DDBJ databases">
        <title>Massive genome expansion in bonnet fungi (Mycena s.s.) driven by repeated elements and novel gene families across ecological guilds.</title>
        <authorList>
            <consortium name="Lawrence Berkeley National Laboratory"/>
            <person name="Harder C.B."/>
            <person name="Miyauchi S."/>
            <person name="Viragh M."/>
            <person name="Kuo A."/>
            <person name="Thoen E."/>
            <person name="Andreopoulos B."/>
            <person name="Lu D."/>
            <person name="Skrede I."/>
            <person name="Drula E."/>
            <person name="Henrissat B."/>
            <person name="Morin E."/>
            <person name="Kohler A."/>
            <person name="Barry K."/>
            <person name="LaButti K."/>
            <person name="Morin E."/>
            <person name="Salamov A."/>
            <person name="Lipzen A."/>
            <person name="Mereny Z."/>
            <person name="Hegedus B."/>
            <person name="Baldrian P."/>
            <person name="Stursova M."/>
            <person name="Weitz H."/>
            <person name="Taylor A."/>
            <person name="Grigoriev I.V."/>
            <person name="Nagy L.G."/>
            <person name="Martin F."/>
            <person name="Kauserud H."/>
        </authorList>
    </citation>
    <scope>NUCLEOTIDE SEQUENCE</scope>
    <source>
        <strain evidence="2">CBHHK200</strain>
    </source>
</reference>
<evidence type="ECO:0000256" key="1">
    <source>
        <dbReference type="SAM" id="Phobius"/>
    </source>
</evidence>
<protein>
    <submittedName>
        <fullName evidence="2">Uncharacterized protein</fullName>
    </submittedName>
</protein>
<proteinExistence type="predicted"/>
<accession>A0AAD6RYN0</accession>
<keyword evidence="1" id="KW-0812">Transmembrane</keyword>
<feature type="transmembrane region" description="Helical" evidence="1">
    <location>
        <begin position="321"/>
        <end position="339"/>
    </location>
</feature>
<name>A0AAD6RYN0_9AGAR</name>
<dbReference type="Proteomes" id="UP001218188">
    <property type="component" value="Unassembled WGS sequence"/>
</dbReference>
<keyword evidence="1" id="KW-1133">Transmembrane helix</keyword>
<keyword evidence="3" id="KW-1185">Reference proteome</keyword>
<keyword evidence="1" id="KW-0472">Membrane</keyword>
<dbReference type="EMBL" id="JARJCM010000420">
    <property type="protein sequence ID" value="KAJ7017283.1"/>
    <property type="molecule type" value="Genomic_DNA"/>
</dbReference>